<feature type="transmembrane region" description="Helical" evidence="1">
    <location>
        <begin position="43"/>
        <end position="63"/>
    </location>
</feature>
<proteinExistence type="predicted"/>
<organism evidence="2 3">
    <name type="scientific">Zopfia rhizophila CBS 207.26</name>
    <dbReference type="NCBI Taxonomy" id="1314779"/>
    <lineage>
        <taxon>Eukaryota</taxon>
        <taxon>Fungi</taxon>
        <taxon>Dikarya</taxon>
        <taxon>Ascomycota</taxon>
        <taxon>Pezizomycotina</taxon>
        <taxon>Dothideomycetes</taxon>
        <taxon>Dothideomycetes incertae sedis</taxon>
        <taxon>Zopfiaceae</taxon>
        <taxon>Zopfia</taxon>
    </lineage>
</organism>
<keyword evidence="1" id="KW-0812">Transmembrane</keyword>
<name>A0A6A6EIU9_9PEZI</name>
<keyword evidence="1" id="KW-0472">Membrane</keyword>
<evidence type="ECO:0000313" key="3">
    <source>
        <dbReference type="Proteomes" id="UP000800200"/>
    </source>
</evidence>
<keyword evidence="1" id="KW-1133">Transmembrane helix</keyword>
<sequence>MDGSHVMTMADAPQLAYPNDLELDHERNSSNLKQTLATEEQQAAWFVVILTVIIIATAVGRGVGGSLAVQNAKLQLRCSYRSFSLQTEKIQVHSDNARPPLPATYVPPAPTTVSRVDAACPPSGIVKSDLGQPFKCSYGLRYLVGDLAGLTAYSL</sequence>
<dbReference type="AlphaFoldDB" id="A0A6A6EIU9"/>
<gene>
    <name evidence="2" type="ORF">K469DRAFT_747042</name>
</gene>
<dbReference type="EMBL" id="ML994618">
    <property type="protein sequence ID" value="KAF2190579.1"/>
    <property type="molecule type" value="Genomic_DNA"/>
</dbReference>
<protein>
    <submittedName>
        <fullName evidence="2">Uncharacterized protein</fullName>
    </submittedName>
</protein>
<evidence type="ECO:0000256" key="1">
    <source>
        <dbReference type="SAM" id="Phobius"/>
    </source>
</evidence>
<reference evidence="2" key="1">
    <citation type="journal article" date="2020" name="Stud. Mycol.">
        <title>101 Dothideomycetes genomes: a test case for predicting lifestyles and emergence of pathogens.</title>
        <authorList>
            <person name="Haridas S."/>
            <person name="Albert R."/>
            <person name="Binder M."/>
            <person name="Bloem J."/>
            <person name="Labutti K."/>
            <person name="Salamov A."/>
            <person name="Andreopoulos B."/>
            <person name="Baker S."/>
            <person name="Barry K."/>
            <person name="Bills G."/>
            <person name="Bluhm B."/>
            <person name="Cannon C."/>
            <person name="Castanera R."/>
            <person name="Culley D."/>
            <person name="Daum C."/>
            <person name="Ezra D."/>
            <person name="Gonzalez J."/>
            <person name="Henrissat B."/>
            <person name="Kuo A."/>
            <person name="Liang C."/>
            <person name="Lipzen A."/>
            <person name="Lutzoni F."/>
            <person name="Magnuson J."/>
            <person name="Mondo S."/>
            <person name="Nolan M."/>
            <person name="Ohm R."/>
            <person name="Pangilinan J."/>
            <person name="Park H.-J."/>
            <person name="Ramirez L."/>
            <person name="Alfaro M."/>
            <person name="Sun H."/>
            <person name="Tritt A."/>
            <person name="Yoshinaga Y."/>
            <person name="Zwiers L.-H."/>
            <person name="Turgeon B."/>
            <person name="Goodwin S."/>
            <person name="Spatafora J."/>
            <person name="Crous P."/>
            <person name="Grigoriev I."/>
        </authorList>
    </citation>
    <scope>NUCLEOTIDE SEQUENCE</scope>
    <source>
        <strain evidence="2">CBS 207.26</strain>
    </source>
</reference>
<keyword evidence="3" id="KW-1185">Reference proteome</keyword>
<dbReference type="Proteomes" id="UP000800200">
    <property type="component" value="Unassembled WGS sequence"/>
</dbReference>
<accession>A0A6A6EIU9</accession>
<evidence type="ECO:0000313" key="2">
    <source>
        <dbReference type="EMBL" id="KAF2190579.1"/>
    </source>
</evidence>